<proteinExistence type="predicted"/>
<dbReference type="RefSeq" id="WP_109100644.1">
    <property type="nucleotide sequence ID" value="NZ_QDKQ01000034.1"/>
</dbReference>
<protein>
    <submittedName>
        <fullName evidence="1">Uncharacterized protein</fullName>
    </submittedName>
</protein>
<gene>
    <name evidence="1" type="ORF">DDF67_09510</name>
</gene>
<keyword evidence="2" id="KW-1185">Reference proteome</keyword>
<accession>A0A2T9K3V2</accession>
<dbReference type="OrthoDB" id="7554791at2"/>
<sequence length="220" mass="23426">MSLAPSTAAALKSSAVMMPYCLEWDLPTGPLRLSEHSPFSFPVDGQAAEFTPFDGNYGVLGAVGPISDGVTAEVPTTSFVLFPPPALVNTVTAALSAAGKRRVRIWEVVLDPITGRPIGDAIPLMIGQSDVPTNTVDKGVRSLTVTVLSRFARFLRPREGVRLNHGTHQRCKPGEKGMQFMQSVSRTIPWGSSTPTSSLSAAQAAAYARLYGSTYFGVTK</sequence>
<organism evidence="1 2">
    <name type="scientific">Caulobacter endophyticus</name>
    <dbReference type="NCBI Taxonomy" id="2172652"/>
    <lineage>
        <taxon>Bacteria</taxon>
        <taxon>Pseudomonadati</taxon>
        <taxon>Pseudomonadota</taxon>
        <taxon>Alphaproteobacteria</taxon>
        <taxon>Caulobacterales</taxon>
        <taxon>Caulobacteraceae</taxon>
        <taxon>Caulobacter</taxon>
    </lineage>
</organism>
<dbReference type="AlphaFoldDB" id="A0A2T9K3V2"/>
<comment type="caution">
    <text evidence="1">The sequence shown here is derived from an EMBL/GenBank/DDBJ whole genome shotgun (WGS) entry which is preliminary data.</text>
</comment>
<reference evidence="1 2" key="1">
    <citation type="submission" date="2018-04" db="EMBL/GenBank/DDBJ databases">
        <title>The genome sequence of Caulobacter sp. 744.</title>
        <authorList>
            <person name="Gao J."/>
            <person name="Sun J."/>
        </authorList>
    </citation>
    <scope>NUCLEOTIDE SEQUENCE [LARGE SCALE GENOMIC DNA]</scope>
    <source>
        <strain evidence="1 2">774</strain>
    </source>
</reference>
<dbReference type="EMBL" id="QDKQ01000034">
    <property type="protein sequence ID" value="PVM90658.1"/>
    <property type="molecule type" value="Genomic_DNA"/>
</dbReference>
<evidence type="ECO:0000313" key="2">
    <source>
        <dbReference type="Proteomes" id="UP000245073"/>
    </source>
</evidence>
<evidence type="ECO:0000313" key="1">
    <source>
        <dbReference type="EMBL" id="PVM90658.1"/>
    </source>
</evidence>
<dbReference type="Proteomes" id="UP000245073">
    <property type="component" value="Unassembled WGS sequence"/>
</dbReference>
<name>A0A2T9K3V2_9CAUL</name>